<feature type="region of interest" description="Disordered" evidence="3">
    <location>
        <begin position="408"/>
        <end position="440"/>
    </location>
</feature>
<dbReference type="GO" id="GO:0046872">
    <property type="term" value="F:metal ion binding"/>
    <property type="evidence" value="ECO:0007669"/>
    <property type="project" value="UniProtKB-KW"/>
</dbReference>
<organism evidence="5 6">
    <name type="scientific">Falco tinnunculus</name>
    <name type="common">Common kestrel</name>
    <dbReference type="NCBI Taxonomy" id="100819"/>
    <lineage>
        <taxon>Eukaryota</taxon>
        <taxon>Metazoa</taxon>
        <taxon>Chordata</taxon>
        <taxon>Craniata</taxon>
        <taxon>Vertebrata</taxon>
        <taxon>Euteleostomi</taxon>
        <taxon>Archelosauria</taxon>
        <taxon>Archosauria</taxon>
        <taxon>Dinosauria</taxon>
        <taxon>Saurischia</taxon>
        <taxon>Theropoda</taxon>
        <taxon>Coelurosauria</taxon>
        <taxon>Aves</taxon>
        <taxon>Neognathae</taxon>
        <taxon>Neoaves</taxon>
        <taxon>Telluraves</taxon>
        <taxon>Australaves</taxon>
        <taxon>Falconiformes</taxon>
        <taxon>Falconidae</taxon>
        <taxon>Falco</taxon>
    </lineage>
</organism>
<evidence type="ECO:0000313" key="5">
    <source>
        <dbReference type="Ensembl" id="ENSFTIP00000014655.1"/>
    </source>
</evidence>
<evidence type="ECO:0000256" key="2">
    <source>
        <dbReference type="ARBA" id="ARBA00022801"/>
    </source>
</evidence>
<dbReference type="InterPro" id="IPR003607">
    <property type="entry name" value="HD/PDEase_dom"/>
</dbReference>
<dbReference type="CDD" id="cd00077">
    <property type="entry name" value="HDc"/>
    <property type="match status" value="1"/>
</dbReference>
<dbReference type="Pfam" id="PF00233">
    <property type="entry name" value="PDEase_I"/>
    <property type="match status" value="1"/>
</dbReference>
<dbReference type="PANTHER" id="PTHR11347">
    <property type="entry name" value="CYCLIC NUCLEOTIDE PHOSPHODIESTERASE"/>
    <property type="match status" value="1"/>
</dbReference>
<evidence type="ECO:0000256" key="3">
    <source>
        <dbReference type="SAM" id="MobiDB-lite"/>
    </source>
</evidence>
<name>A0A8C4UTX9_FALTI</name>
<keyword evidence="2" id="KW-0378">Hydrolase</keyword>
<dbReference type="GO" id="GO:0007165">
    <property type="term" value="P:signal transduction"/>
    <property type="evidence" value="ECO:0007669"/>
    <property type="project" value="InterPro"/>
</dbReference>
<dbReference type="GO" id="GO:0004114">
    <property type="term" value="F:3',5'-cyclic-nucleotide phosphodiesterase activity"/>
    <property type="evidence" value="ECO:0007669"/>
    <property type="project" value="InterPro"/>
</dbReference>
<accession>A0A8C4UTX9</accession>
<dbReference type="SUPFAM" id="SSF109604">
    <property type="entry name" value="HD-domain/PDEase-like"/>
    <property type="match status" value="1"/>
</dbReference>
<dbReference type="InterPro" id="IPR002073">
    <property type="entry name" value="PDEase_catalytic_dom"/>
</dbReference>
<feature type="domain" description="PDEase" evidence="4">
    <location>
        <begin position="136"/>
        <end position="232"/>
    </location>
</feature>
<dbReference type="Ensembl" id="ENSFTIT00000015273.1">
    <property type="protein sequence ID" value="ENSFTIP00000014655.1"/>
    <property type="gene ID" value="ENSFTIG00000009685.1"/>
</dbReference>
<protein>
    <submittedName>
        <fullName evidence="5">Phosphodiesterase 7A</fullName>
    </submittedName>
</protein>
<evidence type="ECO:0000256" key="1">
    <source>
        <dbReference type="ARBA" id="ARBA00022723"/>
    </source>
</evidence>
<dbReference type="PROSITE" id="PS51845">
    <property type="entry name" value="PDEASE_I_2"/>
    <property type="match status" value="2"/>
</dbReference>
<dbReference type="InterPro" id="IPR036971">
    <property type="entry name" value="PDEase_catalytic_dom_sf"/>
</dbReference>
<keyword evidence="6" id="KW-1185">Reference proteome</keyword>
<feature type="domain" description="PDEase" evidence="4">
    <location>
        <begin position="233"/>
        <end position="414"/>
    </location>
</feature>
<proteinExistence type="predicted"/>
<feature type="compositionally biased region" description="Acidic residues" evidence="3">
    <location>
        <begin position="419"/>
        <end position="430"/>
    </location>
</feature>
<reference evidence="5" key="2">
    <citation type="submission" date="2025-09" db="UniProtKB">
        <authorList>
            <consortium name="Ensembl"/>
        </authorList>
    </citation>
    <scope>IDENTIFICATION</scope>
</reference>
<evidence type="ECO:0000313" key="6">
    <source>
        <dbReference type="Proteomes" id="UP000694562"/>
    </source>
</evidence>
<dbReference type="Proteomes" id="UP000694562">
    <property type="component" value="Unplaced"/>
</dbReference>
<reference evidence="5" key="1">
    <citation type="submission" date="2025-08" db="UniProtKB">
        <authorList>
            <consortium name="Ensembl"/>
        </authorList>
    </citation>
    <scope>IDENTIFICATION</scope>
</reference>
<dbReference type="Gene3D" id="1.10.1300.10">
    <property type="entry name" value="3'5'-cyclic nucleotide phosphodiesterase, catalytic domain"/>
    <property type="match status" value="2"/>
</dbReference>
<evidence type="ECO:0000259" key="4">
    <source>
        <dbReference type="PROSITE" id="PS51845"/>
    </source>
</evidence>
<dbReference type="AlphaFoldDB" id="A0A8C4UTX9"/>
<sequence length="440" mass="50711">MEVCYQLPVLPLDRPVPQHVLSRRGAISFSSSSALFGCPNPRQLSQRRGAISYDSSDQTALYIRMLGDVRVRSRAGFETERRGSHPYIDFRIFHSNSEIEVSVSARNVRRLLSFQRYLRSSRFFRGITVPNSSNILDDDYNGQAKCMLEKVGNWNFDIFLFDRLTNGNSLVSLTFHLFNLHGLIEHFQLDTMKLRRFLVMVQEDYHSQNPYHNAVHAADVTQAMHCYLKEPKNTSVLENHHWRSAVGLLRESGLFAHMSLENRQLMESQIGDLILATDISQQNEYLSMFRSHLDRGDLCLENANHRHFILQMALKCADICNPCRTWELSKQWSEKVTEEFFHQGDIEKKYHLGVSPLCDRQTETIANIQIGFMTYLVEPLFGEWARFSNTRLSQTMLGHLGLNKASWKGVQREQSGSGDDVDPAFEEMDSDILPQEPRLS</sequence>
<keyword evidence="1" id="KW-0479">Metal-binding</keyword>